<proteinExistence type="predicted"/>
<keyword evidence="1" id="KW-0472">Membrane</keyword>
<accession>A0A559K6Z6</accession>
<evidence type="ECO:0000256" key="1">
    <source>
        <dbReference type="SAM" id="Phobius"/>
    </source>
</evidence>
<evidence type="ECO:0000313" key="2">
    <source>
        <dbReference type="EMBL" id="TVY07899.1"/>
    </source>
</evidence>
<keyword evidence="3" id="KW-1185">Reference proteome</keyword>
<organism evidence="2 3">
    <name type="scientific">Paenibacillus cremeus</name>
    <dbReference type="NCBI Taxonomy" id="2163881"/>
    <lineage>
        <taxon>Bacteria</taxon>
        <taxon>Bacillati</taxon>
        <taxon>Bacillota</taxon>
        <taxon>Bacilli</taxon>
        <taxon>Bacillales</taxon>
        <taxon>Paenibacillaceae</taxon>
        <taxon>Paenibacillus</taxon>
    </lineage>
</organism>
<name>A0A559K6Z6_9BACL</name>
<keyword evidence="1" id="KW-0812">Transmembrane</keyword>
<dbReference type="AlphaFoldDB" id="A0A559K6Z6"/>
<dbReference type="OrthoDB" id="2679261at2"/>
<keyword evidence="1" id="KW-1133">Transmembrane helix</keyword>
<evidence type="ECO:0000313" key="3">
    <source>
        <dbReference type="Proteomes" id="UP000317036"/>
    </source>
</evidence>
<dbReference type="Proteomes" id="UP000317036">
    <property type="component" value="Unassembled WGS sequence"/>
</dbReference>
<comment type="caution">
    <text evidence="2">The sequence shown here is derived from an EMBL/GenBank/DDBJ whole genome shotgun (WGS) entry which is preliminary data.</text>
</comment>
<dbReference type="EMBL" id="VNJI01000030">
    <property type="protein sequence ID" value="TVY07899.1"/>
    <property type="molecule type" value="Genomic_DNA"/>
</dbReference>
<gene>
    <name evidence="2" type="ORF">FPZ49_21585</name>
</gene>
<sequence length="82" mass="8798">MTTKTTAIQTEREGKSLFLAMKIGAWAALCIGLVLCLVNVHDFSDNNASLMSGIGFMVGSVFIYTIGTAMNLVHKRNSGSEN</sequence>
<feature type="transmembrane region" description="Helical" evidence="1">
    <location>
        <begin position="20"/>
        <end position="41"/>
    </location>
</feature>
<protein>
    <submittedName>
        <fullName evidence="2">Uncharacterized protein</fullName>
    </submittedName>
</protein>
<reference evidence="2 3" key="1">
    <citation type="submission" date="2019-07" db="EMBL/GenBank/DDBJ databases">
        <authorList>
            <person name="Kim J."/>
        </authorList>
    </citation>
    <scope>NUCLEOTIDE SEQUENCE [LARGE SCALE GENOMIC DNA]</scope>
    <source>
        <strain evidence="2 3">JC52</strain>
    </source>
</reference>
<dbReference type="RefSeq" id="WP_144850785.1">
    <property type="nucleotide sequence ID" value="NZ_VNJI01000030.1"/>
</dbReference>
<feature type="transmembrane region" description="Helical" evidence="1">
    <location>
        <begin position="53"/>
        <end position="73"/>
    </location>
</feature>